<evidence type="ECO:0000313" key="2">
    <source>
        <dbReference type="Proteomes" id="UP001228139"/>
    </source>
</evidence>
<name>A0AA50DJA8_9GAMM</name>
<dbReference type="Proteomes" id="UP001228139">
    <property type="component" value="Chromosome"/>
</dbReference>
<reference evidence="1 2" key="1">
    <citation type="submission" date="2023-07" db="EMBL/GenBank/DDBJ databases">
        <title>Pathogenic bacteria of pear tree diseases.</title>
        <authorList>
            <person name="Zhang Z."/>
            <person name="He L."/>
            <person name="Huang R."/>
        </authorList>
    </citation>
    <scope>NUCLEOTIDE SEQUENCE [LARGE SCALE GENOMIC DNA]</scope>
    <source>
        <strain evidence="1 2">DE2</strain>
    </source>
</reference>
<evidence type="ECO:0000313" key="1">
    <source>
        <dbReference type="EMBL" id="WLS77251.1"/>
    </source>
</evidence>
<dbReference type="EMBL" id="CP132353">
    <property type="protein sequence ID" value="WLS77251.1"/>
    <property type="molecule type" value="Genomic_DNA"/>
</dbReference>
<dbReference type="RefSeq" id="WP_306206007.1">
    <property type="nucleotide sequence ID" value="NZ_CP132353.1"/>
</dbReference>
<protein>
    <submittedName>
        <fullName evidence="1">Uncharacterized protein</fullName>
    </submittedName>
</protein>
<organism evidence="1 2">
    <name type="scientific">Erwinia pyri</name>
    <dbReference type="NCBI Taxonomy" id="3062598"/>
    <lineage>
        <taxon>Bacteria</taxon>
        <taxon>Pseudomonadati</taxon>
        <taxon>Pseudomonadota</taxon>
        <taxon>Gammaproteobacteria</taxon>
        <taxon>Enterobacterales</taxon>
        <taxon>Erwiniaceae</taxon>
        <taxon>Erwinia</taxon>
    </lineage>
</organism>
<gene>
    <name evidence="1" type="ORF">Q3V30_12195</name>
</gene>
<dbReference type="AlphaFoldDB" id="A0AA50DJA8"/>
<dbReference type="KEGG" id="epi:Q3V30_12195"/>
<accession>A0AA50DJA8</accession>
<keyword evidence="2" id="KW-1185">Reference proteome</keyword>
<proteinExistence type="predicted"/>
<sequence length="136" mass="15070">MTQYRHAPEITDEVITDAFANYNFGRTDYREFLGYSVLKKVCGWHCGHTITSIMVDLKLITPKHFKLTKLGQMFLSDSYDDPLRTTPASAVVPEGWKLVPVEPTGAMYAAGDEQLTTKQVWDAMLAAALAPGGDDV</sequence>